<evidence type="ECO:0008006" key="13">
    <source>
        <dbReference type="Google" id="ProtNLM"/>
    </source>
</evidence>
<dbReference type="GO" id="GO:0008381">
    <property type="term" value="F:mechanosensitive monoatomic ion channel activity"/>
    <property type="evidence" value="ECO:0007669"/>
    <property type="project" value="UniProtKB-ARBA"/>
</dbReference>
<dbReference type="Gene3D" id="3.30.70.100">
    <property type="match status" value="1"/>
</dbReference>
<dbReference type="Pfam" id="PF21082">
    <property type="entry name" value="MS_channel_3rd"/>
    <property type="match status" value="1"/>
</dbReference>
<dbReference type="Gene3D" id="2.30.30.60">
    <property type="match status" value="1"/>
</dbReference>
<feature type="transmembrane region" description="Helical" evidence="7">
    <location>
        <begin position="20"/>
        <end position="41"/>
    </location>
</feature>
<keyword evidence="12" id="KW-1185">Reference proteome</keyword>
<dbReference type="AlphaFoldDB" id="A0A6J5FAF0"/>
<dbReference type="Pfam" id="PF00924">
    <property type="entry name" value="MS_channel_2nd"/>
    <property type="match status" value="1"/>
</dbReference>
<sequence>MMKNWLDLNAFMSISATHWLYAVGIAIVVYLVLESVLKFAVVRLEVIAKGSATDLDDMVVLILKGTNRFTLVTAGLLSGVNFLDIPYKLVSTLGHLWFVVIGFQIAAWLNRGVTIWTMRRLSRNGVSPRNPVITTMLSWILRGLLWTVLILAVLANIGVNITAFVASLGVGGVAVALATQNILGDVFASLVIGLDKPFEHNDFIVFGSNSGSVEHIGLKTTRIRSLSGEEIVCSNTDLLKHTIHNHKRMTERRILFGFGLTYDTITEKLRAVPSVVKKTVEAAGSTRFDRAHFKAFGDSSLDFEVVYYVTNADYNLYMDIQQRINLTLIDEFTQMGLEFAFPTRTVQFVTSTLEAAPPR</sequence>
<evidence type="ECO:0000256" key="3">
    <source>
        <dbReference type="ARBA" id="ARBA00022475"/>
    </source>
</evidence>
<dbReference type="SUPFAM" id="SSF82689">
    <property type="entry name" value="Mechanosensitive channel protein MscS (YggB), C-terminal domain"/>
    <property type="match status" value="1"/>
</dbReference>
<keyword evidence="6 7" id="KW-0472">Membrane</keyword>
<keyword evidence="3" id="KW-1003">Cell membrane</keyword>
<dbReference type="Pfam" id="PF21088">
    <property type="entry name" value="MS_channel_1st"/>
    <property type="match status" value="1"/>
</dbReference>
<feature type="domain" description="Mechanosensitive ion channel MscS C-terminal" evidence="9">
    <location>
        <begin position="256"/>
        <end position="339"/>
    </location>
</feature>
<feature type="domain" description="Mechanosensitive ion channel transmembrane helices 2/3" evidence="10">
    <location>
        <begin position="139"/>
        <end position="180"/>
    </location>
</feature>
<dbReference type="SUPFAM" id="SSF82861">
    <property type="entry name" value="Mechanosensitive channel protein MscS (YggB), transmembrane region"/>
    <property type="match status" value="1"/>
</dbReference>
<dbReference type="InterPro" id="IPR006685">
    <property type="entry name" value="MscS_channel_2nd"/>
</dbReference>
<evidence type="ECO:0000259" key="10">
    <source>
        <dbReference type="Pfam" id="PF21088"/>
    </source>
</evidence>
<dbReference type="GO" id="GO:0005886">
    <property type="term" value="C:plasma membrane"/>
    <property type="evidence" value="ECO:0007669"/>
    <property type="project" value="UniProtKB-SubCell"/>
</dbReference>
<evidence type="ECO:0000256" key="1">
    <source>
        <dbReference type="ARBA" id="ARBA00004651"/>
    </source>
</evidence>
<dbReference type="EMBL" id="CADIKH010000145">
    <property type="protein sequence ID" value="CAB3774652.1"/>
    <property type="molecule type" value="Genomic_DNA"/>
</dbReference>
<dbReference type="PANTHER" id="PTHR30566:SF25">
    <property type="entry name" value="INNER MEMBRANE PROTEIN"/>
    <property type="match status" value="1"/>
</dbReference>
<dbReference type="InterPro" id="IPR049142">
    <property type="entry name" value="MS_channel_1st"/>
</dbReference>
<dbReference type="InterPro" id="IPR011066">
    <property type="entry name" value="MscS_channel_C_sf"/>
</dbReference>
<dbReference type="RefSeq" id="WP_377694313.1">
    <property type="nucleotide sequence ID" value="NZ_CADIKH010000145.1"/>
</dbReference>
<evidence type="ECO:0000259" key="8">
    <source>
        <dbReference type="Pfam" id="PF00924"/>
    </source>
</evidence>
<reference evidence="11 12" key="1">
    <citation type="submission" date="2020-04" db="EMBL/GenBank/DDBJ databases">
        <authorList>
            <person name="De Canck E."/>
        </authorList>
    </citation>
    <scope>NUCLEOTIDE SEQUENCE [LARGE SCALE GENOMIC DNA]</scope>
    <source>
        <strain evidence="11 12">LMG 29542</strain>
    </source>
</reference>
<keyword evidence="5 7" id="KW-1133">Transmembrane helix</keyword>
<dbReference type="Proteomes" id="UP000494363">
    <property type="component" value="Unassembled WGS sequence"/>
</dbReference>
<dbReference type="InterPro" id="IPR049278">
    <property type="entry name" value="MS_channel_C"/>
</dbReference>
<comment type="subcellular location">
    <subcellularLocation>
        <location evidence="1">Cell membrane</location>
        <topology evidence="1">Multi-pass membrane protein</topology>
    </subcellularLocation>
</comment>
<dbReference type="InterPro" id="IPR010920">
    <property type="entry name" value="LSM_dom_sf"/>
</dbReference>
<evidence type="ECO:0000256" key="6">
    <source>
        <dbReference type="ARBA" id="ARBA00023136"/>
    </source>
</evidence>
<evidence type="ECO:0000256" key="2">
    <source>
        <dbReference type="ARBA" id="ARBA00008017"/>
    </source>
</evidence>
<proteinExistence type="inferred from homology"/>
<evidence type="ECO:0000313" key="11">
    <source>
        <dbReference type="EMBL" id="CAB3774652.1"/>
    </source>
</evidence>
<gene>
    <name evidence="11" type="ORF">LMG29542_08030</name>
</gene>
<evidence type="ECO:0000256" key="4">
    <source>
        <dbReference type="ARBA" id="ARBA00022692"/>
    </source>
</evidence>
<protein>
    <recommendedName>
        <fullName evidence="13">Small-conductance mechanosensitive channel</fullName>
    </recommendedName>
</protein>
<accession>A0A6J5FAF0</accession>
<name>A0A6J5FAF0_9BURK</name>
<evidence type="ECO:0000313" key="12">
    <source>
        <dbReference type="Proteomes" id="UP000494363"/>
    </source>
</evidence>
<dbReference type="Gene3D" id="1.10.287.1260">
    <property type="match status" value="1"/>
</dbReference>
<comment type="similarity">
    <text evidence="2">Belongs to the MscS (TC 1.A.23) family.</text>
</comment>
<dbReference type="PANTHER" id="PTHR30566">
    <property type="entry name" value="YNAI-RELATED MECHANOSENSITIVE ION CHANNEL"/>
    <property type="match status" value="1"/>
</dbReference>
<dbReference type="InterPro" id="IPR011014">
    <property type="entry name" value="MscS_channel_TM-2"/>
</dbReference>
<feature type="transmembrane region" description="Helical" evidence="7">
    <location>
        <begin position="61"/>
        <end position="83"/>
    </location>
</feature>
<evidence type="ECO:0000259" key="9">
    <source>
        <dbReference type="Pfam" id="PF21082"/>
    </source>
</evidence>
<organism evidence="11 12">
    <name type="scientific">Paraburkholderia humisilvae</name>
    <dbReference type="NCBI Taxonomy" id="627669"/>
    <lineage>
        <taxon>Bacteria</taxon>
        <taxon>Pseudomonadati</taxon>
        <taxon>Pseudomonadota</taxon>
        <taxon>Betaproteobacteria</taxon>
        <taxon>Burkholderiales</taxon>
        <taxon>Burkholderiaceae</taxon>
        <taxon>Paraburkholderia</taxon>
    </lineage>
</organism>
<evidence type="ECO:0000256" key="7">
    <source>
        <dbReference type="SAM" id="Phobius"/>
    </source>
</evidence>
<keyword evidence="4 7" id="KW-0812">Transmembrane</keyword>
<feature type="transmembrane region" description="Helical" evidence="7">
    <location>
        <begin position="89"/>
        <end position="110"/>
    </location>
</feature>
<feature type="domain" description="Mechanosensitive ion channel MscS" evidence="8">
    <location>
        <begin position="181"/>
        <end position="248"/>
    </location>
</feature>
<dbReference type="InterPro" id="IPR023408">
    <property type="entry name" value="MscS_beta-dom_sf"/>
</dbReference>
<evidence type="ECO:0000256" key="5">
    <source>
        <dbReference type="ARBA" id="ARBA00022989"/>
    </source>
</evidence>
<feature type="transmembrane region" description="Helical" evidence="7">
    <location>
        <begin position="131"/>
        <end position="155"/>
    </location>
</feature>
<dbReference type="SUPFAM" id="SSF50182">
    <property type="entry name" value="Sm-like ribonucleoproteins"/>
    <property type="match status" value="1"/>
</dbReference>